<reference evidence="6" key="2">
    <citation type="submission" date="2023-06" db="EMBL/GenBank/DDBJ databases">
        <authorList>
            <consortium name="Lawrence Berkeley National Laboratory"/>
            <person name="Mondo S.J."/>
            <person name="Hensen N."/>
            <person name="Bonometti L."/>
            <person name="Westerberg I."/>
            <person name="Brannstrom I.O."/>
            <person name="Guillou S."/>
            <person name="Cros-Aarteil S."/>
            <person name="Calhoun S."/>
            <person name="Haridas S."/>
            <person name="Kuo A."/>
            <person name="Pangilinan J."/>
            <person name="Riley R."/>
            <person name="Labutti K."/>
            <person name="Andreopoulos B."/>
            <person name="Lipzen A."/>
            <person name="Chen C."/>
            <person name="Yanf M."/>
            <person name="Daum C."/>
            <person name="Ng V."/>
            <person name="Clum A."/>
            <person name="Steindorff A."/>
            <person name="Ohm R."/>
            <person name="Martin F."/>
            <person name="Silar P."/>
            <person name="Natvig D."/>
            <person name="Lalanne C."/>
            <person name="Gautier V."/>
            <person name="Ament-Velasquez S.L."/>
            <person name="Kruys A."/>
            <person name="Hutchinson M.I."/>
            <person name="Powell A.J."/>
            <person name="Barry K."/>
            <person name="Miller A.N."/>
            <person name="Grigoriev I.V."/>
            <person name="Debuchy R."/>
            <person name="Gladieux P."/>
            <person name="Thoren M.H."/>
            <person name="Johannesson H."/>
        </authorList>
    </citation>
    <scope>NUCLEOTIDE SEQUENCE</scope>
    <source>
        <strain evidence="6">PSN324</strain>
    </source>
</reference>
<feature type="region of interest" description="Disordered" evidence="5">
    <location>
        <begin position="121"/>
        <end position="146"/>
    </location>
</feature>
<organism evidence="6 7">
    <name type="scientific">Cladorrhinum samala</name>
    <dbReference type="NCBI Taxonomy" id="585594"/>
    <lineage>
        <taxon>Eukaryota</taxon>
        <taxon>Fungi</taxon>
        <taxon>Dikarya</taxon>
        <taxon>Ascomycota</taxon>
        <taxon>Pezizomycotina</taxon>
        <taxon>Sordariomycetes</taxon>
        <taxon>Sordariomycetidae</taxon>
        <taxon>Sordariales</taxon>
        <taxon>Podosporaceae</taxon>
        <taxon>Cladorrhinum</taxon>
    </lineage>
</organism>
<gene>
    <name evidence="6" type="ORF">QBC42DRAFT_344714</name>
</gene>
<dbReference type="Proteomes" id="UP001321749">
    <property type="component" value="Unassembled WGS sequence"/>
</dbReference>
<dbReference type="EC" id="4.3.2.9" evidence="1"/>
<evidence type="ECO:0000256" key="5">
    <source>
        <dbReference type="SAM" id="MobiDB-lite"/>
    </source>
</evidence>
<dbReference type="Gene3D" id="3.10.490.10">
    <property type="entry name" value="Gamma-glutamyl cyclotransferase-like"/>
    <property type="match status" value="1"/>
</dbReference>
<feature type="binding site" evidence="4">
    <location>
        <begin position="18"/>
        <end position="23"/>
    </location>
    <ligand>
        <name>substrate</name>
    </ligand>
</feature>
<feature type="compositionally biased region" description="Acidic residues" evidence="5">
    <location>
        <begin position="124"/>
        <end position="138"/>
    </location>
</feature>
<keyword evidence="2" id="KW-0456">Lyase</keyword>
<feature type="active site" description="Proton acceptor" evidence="3">
    <location>
        <position position="104"/>
    </location>
</feature>
<dbReference type="EMBL" id="MU864948">
    <property type="protein sequence ID" value="KAK4464485.1"/>
    <property type="molecule type" value="Genomic_DNA"/>
</dbReference>
<sequence>MPVLLTLPPVPLGTNVWYLAYGSNLSSSKFVKDRGITPLATAVVSVPGFTLALESAGFPYQEPSFASIRPIDTHHHAELRKERQLLGTAYLITGEQYSRLIASEGGGIAYKEVAVCVERVGGNDGEEGEPGESEEDGGNEGKGGPEVMEARTLVSVMIRRPEPKPSQRYKDLIVHGAEEANYPDDYQRYLRGISTYRPPTEGMRRLGAVIFLSVWVPLMALMEKITNLGISCGGDEQGNAPAWVVWLVRTLMAIMWWHHDYLHAPLWGRGDGLDQEEGVRLPVDKKRGCQIIIKEEGDKVCYKGDFMKMK</sequence>
<accession>A0AAV9HUB3</accession>
<name>A0AAV9HUB3_9PEZI</name>
<keyword evidence="7" id="KW-1185">Reference proteome</keyword>
<evidence type="ECO:0000256" key="3">
    <source>
        <dbReference type="PIRSR" id="PIRSR617939-1"/>
    </source>
</evidence>
<evidence type="ECO:0000256" key="1">
    <source>
        <dbReference type="ARBA" id="ARBA00012346"/>
    </source>
</evidence>
<reference evidence="6" key="1">
    <citation type="journal article" date="2023" name="Mol. Phylogenet. Evol.">
        <title>Genome-scale phylogeny and comparative genomics of the fungal order Sordariales.</title>
        <authorList>
            <person name="Hensen N."/>
            <person name="Bonometti L."/>
            <person name="Westerberg I."/>
            <person name="Brannstrom I.O."/>
            <person name="Guillou S."/>
            <person name="Cros-Aarteil S."/>
            <person name="Calhoun S."/>
            <person name="Haridas S."/>
            <person name="Kuo A."/>
            <person name="Mondo S."/>
            <person name="Pangilinan J."/>
            <person name="Riley R."/>
            <person name="LaButti K."/>
            <person name="Andreopoulos B."/>
            <person name="Lipzen A."/>
            <person name="Chen C."/>
            <person name="Yan M."/>
            <person name="Daum C."/>
            <person name="Ng V."/>
            <person name="Clum A."/>
            <person name="Steindorff A."/>
            <person name="Ohm R.A."/>
            <person name="Martin F."/>
            <person name="Silar P."/>
            <person name="Natvig D.O."/>
            <person name="Lalanne C."/>
            <person name="Gautier V."/>
            <person name="Ament-Velasquez S.L."/>
            <person name="Kruys A."/>
            <person name="Hutchinson M.I."/>
            <person name="Powell A.J."/>
            <person name="Barry K."/>
            <person name="Miller A.N."/>
            <person name="Grigoriev I.V."/>
            <person name="Debuchy R."/>
            <person name="Gladieux P."/>
            <person name="Hiltunen Thoren M."/>
            <person name="Johannesson H."/>
        </authorList>
    </citation>
    <scope>NUCLEOTIDE SEQUENCE</scope>
    <source>
        <strain evidence="6">PSN324</strain>
    </source>
</reference>
<dbReference type="InterPro" id="IPR017939">
    <property type="entry name" value="G-Glutamylcylcotransferase"/>
</dbReference>
<evidence type="ECO:0000256" key="4">
    <source>
        <dbReference type="PIRSR" id="PIRSR617939-2"/>
    </source>
</evidence>
<evidence type="ECO:0000313" key="6">
    <source>
        <dbReference type="EMBL" id="KAK4464485.1"/>
    </source>
</evidence>
<dbReference type="PANTHER" id="PTHR12935:SF0">
    <property type="entry name" value="GAMMA-GLUTAMYLCYCLOTRANSFERASE"/>
    <property type="match status" value="1"/>
</dbReference>
<feature type="binding site" evidence="4">
    <location>
        <position position="169"/>
    </location>
    <ligand>
        <name>substrate</name>
    </ligand>
</feature>
<comment type="caution">
    <text evidence="6">The sequence shown here is derived from an EMBL/GenBank/DDBJ whole genome shotgun (WGS) entry which is preliminary data.</text>
</comment>
<dbReference type="GO" id="GO:0003839">
    <property type="term" value="F:gamma-glutamylcyclotransferase activity"/>
    <property type="evidence" value="ECO:0007669"/>
    <property type="project" value="UniProtKB-EC"/>
</dbReference>
<evidence type="ECO:0000256" key="2">
    <source>
        <dbReference type="ARBA" id="ARBA00023239"/>
    </source>
</evidence>
<protein>
    <recommendedName>
        <fullName evidence="1">gamma-glutamylcyclotransferase</fullName>
        <ecNumber evidence="1">4.3.2.9</ecNumber>
    </recommendedName>
</protein>
<proteinExistence type="predicted"/>
<dbReference type="PANTHER" id="PTHR12935">
    <property type="entry name" value="GAMMA-GLUTAMYLCYCLOTRANSFERASE"/>
    <property type="match status" value="1"/>
</dbReference>
<evidence type="ECO:0000313" key="7">
    <source>
        <dbReference type="Proteomes" id="UP001321749"/>
    </source>
</evidence>
<dbReference type="AlphaFoldDB" id="A0AAV9HUB3"/>